<sequence length="1502" mass="172402">MVRTRGNVANNAPPEGGVATTQKLDEILAALLDTRDRLAVLEQQVMGNEEDEEAGNNNQQPPEDNPDMGVDVNAGNAPVQPENKKARLAAELTNDIKRISPPKYDGTTLGDGAENWLSEMEKYFAIRNFSEETKAIWGAYQLSHEASSWWDSRKAELNIDETNVTWDQFKGYFRQRWLPQLFYDQKMTEFQNLAQGKLTVTEYWERFTKLLKYVPQYQTDEKFRIRKFIMGLNPVIGGEVDVHSPTTMEGVVEKAIRQEQKLKAISAHKEEVRKKTANPSSTSLAPKKGPWKKFGNKSKFPGDNSKKAVANKPAGNVRDNFAKNYNNGQKPYGGQRDNYKAGGNFEPKKGPVGGCYNCGKDHYANQCPLKKDDRNQQHKIHAAVADKQAEKQVTPIEVPGKLFGIPVTILFDTGATECFISNKLASKLKRKAGKMDKSWTVQYGNNSVHTVSMCLFGAVLDLPNFSTEVDLYVTPLGSYDIVIGVNWLADHKAKVDCYEKNIKCLDDQLETTEIQGVKREISVRKLSAMQLKKAKNKGCTLYAVKISKFSEEDGDYMKRFPLLQSFRDVFPEELPGLPPKREFDFTIEIKPGTEPISKAPYRMTTTELVELKAQLQEILSKGLIRPSVSPWGAPVIFVKKKDGTLRLCIDYRMLNKATIKNRYPLPRIDDLFDQMRGAAVYSKIDLRSGYHQLRIREEDIHKTAFRTRYGHYEFTVLPFGLTNAPATFMNLMNNIFQEYLDKFVLVFLDDILIYSKSVEEHNEHLKIVLGILRKRKLYGKLSKCSFFDSEVHYLGHVISKEGIAVDPSKIVAITEWPAPKNVHEVRSFMGLAGYYRKFVKDFSKVAAPITSLQKKDKKFIWNDKCEVAFKSLKSQLTSAPILAVPDPNGSFTVVTDASGEGLGGVLLQSDQVIAYESRKLKLHELNYAPHDLELAAIVHALQVWRHYLLGKPFELKTDHLGLKYIFTQPNLNARQRRWLEFLSQYDFDISYIKGKENRVADALSRRRHISALITLRTQFKDEVKSASESDIYFQQVKAALAAEPNDERYKGFHFDNEGILRYENRVYVPMLNDLRKKLLVEFHNSPFSGHPGITKMLADLKQQYFWKGMKKDVINFVTHCLECQRVKAEHMHPAGLLYPHSIPQYKWQVITMDFVQGLPMSRNKHDVILVVVDKLTKVAHFIAGNLKDDSPVLAKRFVHEIFRLHGVPELIISDRDPRMTSRFWQTLNTALGTKLNFSSAYHPETDGQTERVNQVLEDMLRMYCMDQQYKWEEYLPLVEFAYNNTYHSSLKMAPFEALYGRKCRTPVSWDSVEDRVVIGPEILTEMEQQVKLIRERLKEAADRQKSYADLKWVDRRFELGEKVFLRVKPRKSSITFGKAAKLSPRFVGPFEIVEIINPVAYRLALPPALSRMHDVFHISLLKKYVSDLSHVLNWNSLQVQDPGIIMVKPTRVLETHQLHLRNREIQQCKVQWDQFNEESATWENLEEMKIAFPFLFQQNEIC</sequence>
<keyword evidence="14" id="KW-0238">DNA-binding</keyword>
<dbReference type="InterPro" id="IPR036397">
    <property type="entry name" value="RNaseH_sf"/>
</dbReference>
<evidence type="ECO:0000313" key="21">
    <source>
        <dbReference type="Proteomes" id="UP000824469"/>
    </source>
</evidence>
<evidence type="ECO:0000256" key="14">
    <source>
        <dbReference type="ARBA" id="ARBA00023125"/>
    </source>
</evidence>
<dbReference type="GO" id="GO:0006508">
    <property type="term" value="P:proteolysis"/>
    <property type="evidence" value="ECO:0007669"/>
    <property type="project" value="UniProtKB-KW"/>
</dbReference>
<evidence type="ECO:0000256" key="8">
    <source>
        <dbReference type="ARBA" id="ARBA00022759"/>
    </source>
</evidence>
<dbReference type="GO" id="GO:0003887">
    <property type="term" value="F:DNA-directed DNA polymerase activity"/>
    <property type="evidence" value="ECO:0007669"/>
    <property type="project" value="UniProtKB-KW"/>
</dbReference>
<dbReference type="Pfam" id="PF03732">
    <property type="entry name" value="Retrotrans_gag"/>
    <property type="match status" value="1"/>
</dbReference>
<keyword evidence="13" id="KW-0239">DNA-directed DNA polymerase</keyword>
<dbReference type="Pfam" id="PF17917">
    <property type="entry name" value="RT_RNaseH"/>
    <property type="match status" value="1"/>
</dbReference>
<dbReference type="Gene3D" id="3.30.420.10">
    <property type="entry name" value="Ribonuclease H-like superfamily/Ribonuclease H"/>
    <property type="match status" value="1"/>
</dbReference>
<evidence type="ECO:0000256" key="1">
    <source>
        <dbReference type="ARBA" id="ARBA00012493"/>
    </source>
</evidence>
<dbReference type="Pfam" id="PF00078">
    <property type="entry name" value="RVT_1"/>
    <property type="match status" value="1"/>
</dbReference>
<proteinExistence type="predicted"/>
<dbReference type="InterPro" id="IPR000477">
    <property type="entry name" value="RT_dom"/>
</dbReference>
<dbReference type="InterPro" id="IPR050951">
    <property type="entry name" value="Retrovirus_Pol_polyprotein"/>
</dbReference>
<dbReference type="PANTHER" id="PTHR37984:SF5">
    <property type="entry name" value="PROTEIN NYNRIN-LIKE"/>
    <property type="match status" value="1"/>
</dbReference>
<dbReference type="CDD" id="cd09274">
    <property type="entry name" value="RNase_HI_RT_Ty3"/>
    <property type="match status" value="1"/>
</dbReference>
<dbReference type="InterPro" id="IPR001969">
    <property type="entry name" value="Aspartic_peptidase_AS"/>
</dbReference>
<dbReference type="InterPro" id="IPR043502">
    <property type="entry name" value="DNA/RNA_pol_sf"/>
</dbReference>
<feature type="region of interest" description="Disordered" evidence="17">
    <location>
        <begin position="47"/>
        <end position="82"/>
    </location>
</feature>
<dbReference type="Proteomes" id="UP000824469">
    <property type="component" value="Unassembled WGS sequence"/>
</dbReference>
<feature type="region of interest" description="Disordered" evidence="17">
    <location>
        <begin position="267"/>
        <end position="311"/>
    </location>
</feature>
<dbReference type="InterPro" id="IPR005162">
    <property type="entry name" value="Retrotrans_gag_dom"/>
</dbReference>
<keyword evidence="4" id="KW-0548">Nucleotidyltransferase</keyword>
<dbReference type="PROSITE" id="PS50994">
    <property type="entry name" value="INTEGRASE"/>
    <property type="match status" value="1"/>
</dbReference>
<evidence type="ECO:0000256" key="4">
    <source>
        <dbReference type="ARBA" id="ARBA00022695"/>
    </source>
</evidence>
<keyword evidence="15" id="KW-0233">DNA recombination</keyword>
<evidence type="ECO:0000259" key="18">
    <source>
        <dbReference type="PROSITE" id="PS50878"/>
    </source>
</evidence>
<keyword evidence="9" id="KW-0378">Hydrolase</keyword>
<keyword evidence="6" id="KW-0479">Metal-binding</keyword>
<feature type="region of interest" description="Disordered" evidence="17">
    <location>
        <begin position="316"/>
        <end position="335"/>
    </location>
</feature>
<dbReference type="InterPro" id="IPR041588">
    <property type="entry name" value="Integrase_H2C2"/>
</dbReference>
<dbReference type="PANTHER" id="PTHR37984">
    <property type="entry name" value="PROTEIN CBG26694"/>
    <property type="match status" value="1"/>
</dbReference>
<dbReference type="PROSITE" id="PS00141">
    <property type="entry name" value="ASP_PROTEASE"/>
    <property type="match status" value="1"/>
</dbReference>
<evidence type="ECO:0000313" key="20">
    <source>
        <dbReference type="EMBL" id="KAH9296331.1"/>
    </source>
</evidence>
<dbReference type="Gene3D" id="1.10.340.70">
    <property type="match status" value="1"/>
</dbReference>
<keyword evidence="7" id="KW-0064">Aspartyl protease</keyword>
<evidence type="ECO:0000256" key="7">
    <source>
        <dbReference type="ARBA" id="ARBA00022750"/>
    </source>
</evidence>
<evidence type="ECO:0000256" key="16">
    <source>
        <dbReference type="SAM" id="Coils"/>
    </source>
</evidence>
<evidence type="ECO:0000256" key="15">
    <source>
        <dbReference type="ARBA" id="ARBA00023172"/>
    </source>
</evidence>
<protein>
    <recommendedName>
        <fullName evidence="1">RNA-directed DNA polymerase</fullName>
        <ecNumber evidence="1">2.7.7.49</ecNumber>
    </recommendedName>
</protein>
<evidence type="ECO:0000259" key="19">
    <source>
        <dbReference type="PROSITE" id="PS50994"/>
    </source>
</evidence>
<keyword evidence="3" id="KW-0808">Transferase</keyword>
<keyword evidence="12" id="KW-0695">RNA-directed DNA polymerase</keyword>
<dbReference type="GO" id="GO:0003677">
    <property type="term" value="F:DNA binding"/>
    <property type="evidence" value="ECO:0007669"/>
    <property type="project" value="UniProtKB-KW"/>
</dbReference>
<feature type="domain" description="Reverse transcriptase" evidence="18">
    <location>
        <begin position="619"/>
        <end position="798"/>
    </location>
</feature>
<feature type="domain" description="Integrase catalytic" evidence="19">
    <location>
        <begin position="1139"/>
        <end position="1302"/>
    </location>
</feature>
<evidence type="ECO:0000256" key="6">
    <source>
        <dbReference type="ARBA" id="ARBA00022723"/>
    </source>
</evidence>
<evidence type="ECO:0000256" key="3">
    <source>
        <dbReference type="ARBA" id="ARBA00022679"/>
    </source>
</evidence>
<evidence type="ECO:0000256" key="12">
    <source>
        <dbReference type="ARBA" id="ARBA00022918"/>
    </source>
</evidence>
<dbReference type="InterPro" id="IPR043128">
    <property type="entry name" value="Rev_trsase/Diguanyl_cyclase"/>
</dbReference>
<dbReference type="GO" id="GO:0004519">
    <property type="term" value="F:endonuclease activity"/>
    <property type="evidence" value="ECO:0007669"/>
    <property type="project" value="UniProtKB-KW"/>
</dbReference>
<dbReference type="SUPFAM" id="SSF50630">
    <property type="entry name" value="Acid proteases"/>
    <property type="match status" value="1"/>
</dbReference>
<dbReference type="PROSITE" id="PS50878">
    <property type="entry name" value="RT_POL"/>
    <property type="match status" value="1"/>
</dbReference>
<dbReference type="InterPro" id="IPR001584">
    <property type="entry name" value="Integrase_cat-core"/>
</dbReference>
<keyword evidence="16" id="KW-0175">Coiled coil</keyword>
<dbReference type="EC" id="2.7.7.49" evidence="1"/>
<keyword evidence="10" id="KW-0460">Magnesium</keyword>
<dbReference type="GO" id="GO:0006310">
    <property type="term" value="P:DNA recombination"/>
    <property type="evidence" value="ECO:0007669"/>
    <property type="project" value="UniProtKB-KW"/>
</dbReference>
<dbReference type="Gene3D" id="3.10.10.10">
    <property type="entry name" value="HIV Type 1 Reverse Transcriptase, subunit A, domain 1"/>
    <property type="match status" value="1"/>
</dbReference>
<dbReference type="InterPro" id="IPR021109">
    <property type="entry name" value="Peptidase_aspartic_dom_sf"/>
</dbReference>
<organism evidence="20 21">
    <name type="scientific">Taxus chinensis</name>
    <name type="common">Chinese yew</name>
    <name type="synonym">Taxus wallichiana var. chinensis</name>
    <dbReference type="NCBI Taxonomy" id="29808"/>
    <lineage>
        <taxon>Eukaryota</taxon>
        <taxon>Viridiplantae</taxon>
        <taxon>Streptophyta</taxon>
        <taxon>Embryophyta</taxon>
        <taxon>Tracheophyta</taxon>
        <taxon>Spermatophyta</taxon>
        <taxon>Pinopsida</taxon>
        <taxon>Pinidae</taxon>
        <taxon>Conifers II</taxon>
        <taxon>Cupressales</taxon>
        <taxon>Taxaceae</taxon>
        <taxon>Taxus</taxon>
    </lineage>
</organism>
<keyword evidence="8" id="KW-0255">Endonuclease</keyword>
<evidence type="ECO:0000256" key="9">
    <source>
        <dbReference type="ARBA" id="ARBA00022801"/>
    </source>
</evidence>
<dbReference type="InterPro" id="IPR041373">
    <property type="entry name" value="RT_RNaseH"/>
</dbReference>
<evidence type="ECO:0000256" key="11">
    <source>
        <dbReference type="ARBA" id="ARBA00022908"/>
    </source>
</evidence>
<evidence type="ECO:0000256" key="10">
    <source>
        <dbReference type="ARBA" id="ARBA00022842"/>
    </source>
</evidence>
<dbReference type="Pfam" id="PF17921">
    <property type="entry name" value="Integrase_H2C2"/>
    <property type="match status" value="1"/>
</dbReference>
<dbReference type="InterPro" id="IPR056924">
    <property type="entry name" value="SH3_Tf2-1"/>
</dbReference>
<dbReference type="GO" id="GO:0015074">
    <property type="term" value="P:DNA integration"/>
    <property type="evidence" value="ECO:0007669"/>
    <property type="project" value="UniProtKB-KW"/>
</dbReference>
<dbReference type="GO" id="GO:0003964">
    <property type="term" value="F:RNA-directed DNA polymerase activity"/>
    <property type="evidence" value="ECO:0007669"/>
    <property type="project" value="UniProtKB-KW"/>
</dbReference>
<keyword evidence="11" id="KW-0229">DNA integration</keyword>
<dbReference type="FunFam" id="3.10.10.10:FF:000007">
    <property type="entry name" value="Retrovirus-related Pol polyprotein from transposon 17.6-like Protein"/>
    <property type="match status" value="1"/>
</dbReference>
<dbReference type="Pfam" id="PF08284">
    <property type="entry name" value="RVP_2"/>
    <property type="match status" value="1"/>
</dbReference>
<dbReference type="Pfam" id="PF24626">
    <property type="entry name" value="SH3_Tf2-1"/>
    <property type="match status" value="1"/>
</dbReference>
<accession>A0AA38C7C5</accession>
<name>A0AA38C7C5_TAXCH</name>
<dbReference type="CDD" id="cd00303">
    <property type="entry name" value="retropepsin_like"/>
    <property type="match status" value="1"/>
</dbReference>
<dbReference type="SUPFAM" id="SSF53098">
    <property type="entry name" value="Ribonuclease H-like"/>
    <property type="match status" value="1"/>
</dbReference>
<reference evidence="20 21" key="1">
    <citation type="journal article" date="2021" name="Nat. Plants">
        <title>The Taxus genome provides insights into paclitaxel biosynthesis.</title>
        <authorList>
            <person name="Xiong X."/>
            <person name="Gou J."/>
            <person name="Liao Q."/>
            <person name="Li Y."/>
            <person name="Zhou Q."/>
            <person name="Bi G."/>
            <person name="Li C."/>
            <person name="Du R."/>
            <person name="Wang X."/>
            <person name="Sun T."/>
            <person name="Guo L."/>
            <person name="Liang H."/>
            <person name="Lu P."/>
            <person name="Wu Y."/>
            <person name="Zhang Z."/>
            <person name="Ro D.K."/>
            <person name="Shang Y."/>
            <person name="Huang S."/>
            <person name="Yan J."/>
        </authorList>
    </citation>
    <scope>NUCLEOTIDE SEQUENCE [LARGE SCALE GENOMIC DNA]</scope>
    <source>
        <strain evidence="20">Ta-2019</strain>
    </source>
</reference>
<comment type="caution">
    <text evidence="20">The sequence shown here is derived from an EMBL/GenBank/DDBJ whole genome shotgun (WGS) entry which is preliminary data.</text>
</comment>
<evidence type="ECO:0000256" key="17">
    <source>
        <dbReference type="SAM" id="MobiDB-lite"/>
    </source>
</evidence>
<dbReference type="CDD" id="cd01647">
    <property type="entry name" value="RT_LTR"/>
    <property type="match status" value="1"/>
</dbReference>
<dbReference type="SUPFAM" id="SSF56672">
    <property type="entry name" value="DNA/RNA polymerases"/>
    <property type="match status" value="1"/>
</dbReference>
<dbReference type="InterPro" id="IPR012337">
    <property type="entry name" value="RNaseH-like_sf"/>
</dbReference>
<evidence type="ECO:0000256" key="13">
    <source>
        <dbReference type="ARBA" id="ARBA00022932"/>
    </source>
</evidence>
<keyword evidence="2" id="KW-0645">Protease</keyword>
<dbReference type="Gene3D" id="2.40.70.10">
    <property type="entry name" value="Acid Proteases"/>
    <property type="match status" value="1"/>
</dbReference>
<dbReference type="EMBL" id="JAHRHJ020000011">
    <property type="protein sequence ID" value="KAH9296331.1"/>
    <property type="molecule type" value="Genomic_DNA"/>
</dbReference>
<dbReference type="FunFam" id="3.30.420.10:FF:000032">
    <property type="entry name" value="Retrovirus-related Pol polyprotein from transposon 297-like Protein"/>
    <property type="match status" value="1"/>
</dbReference>
<evidence type="ECO:0000256" key="2">
    <source>
        <dbReference type="ARBA" id="ARBA00022670"/>
    </source>
</evidence>
<dbReference type="OMA" id="HEATWAE"/>
<dbReference type="GO" id="GO:0004190">
    <property type="term" value="F:aspartic-type endopeptidase activity"/>
    <property type="evidence" value="ECO:0007669"/>
    <property type="project" value="UniProtKB-KW"/>
</dbReference>
<evidence type="ECO:0000256" key="5">
    <source>
        <dbReference type="ARBA" id="ARBA00022722"/>
    </source>
</evidence>
<gene>
    <name evidence="20" type="ORF">KI387_039919</name>
</gene>
<dbReference type="FunFam" id="3.30.70.270:FF:000020">
    <property type="entry name" value="Transposon Tf2-6 polyprotein-like Protein"/>
    <property type="match status" value="1"/>
</dbReference>
<dbReference type="GO" id="GO:0046872">
    <property type="term" value="F:metal ion binding"/>
    <property type="evidence" value="ECO:0007669"/>
    <property type="project" value="UniProtKB-KW"/>
</dbReference>
<keyword evidence="21" id="KW-1185">Reference proteome</keyword>
<dbReference type="FunFam" id="1.10.340.70:FF:000001">
    <property type="entry name" value="Retrovirus-related Pol polyprotein from transposon gypsy-like Protein"/>
    <property type="match status" value="1"/>
</dbReference>
<feature type="coiled-coil region" evidence="16">
    <location>
        <begin position="488"/>
        <end position="515"/>
    </location>
</feature>
<dbReference type="Gene3D" id="3.30.70.270">
    <property type="match status" value="2"/>
</dbReference>
<keyword evidence="5" id="KW-0540">Nuclease</keyword>